<name>A0A7C9TKQ6_9BURK</name>
<evidence type="ECO:0000313" key="3">
    <source>
        <dbReference type="Proteomes" id="UP000484255"/>
    </source>
</evidence>
<feature type="region of interest" description="Disordered" evidence="1">
    <location>
        <begin position="130"/>
        <end position="154"/>
    </location>
</feature>
<sequence>MKDYRLSMDGLPPAEGQRLRVFMQYLDVSHGVTWHLAAPEEGVDLLLWGHETPPDPQRHPHRLLAWVLPPEAPHLQRDLELHRPCQLEGFVGLLRRAELRLALLAAGHGRRVAATPPPAEMQTVPAAARQSLPPPAGVTHPPRPAGPAPAPSGTRFYRLRRWPDRGLLGGHPLHLRLAGYLATRPLPLAQISRLSGLSAAQCQDFLDLLEHHQLLDVCVGAPPPPPPPPALRAAPVTIDANPAPRRSAGVADGPPARAPAPAPAGFISRLRSHLGLN</sequence>
<keyword evidence="3" id="KW-1185">Reference proteome</keyword>
<evidence type="ECO:0000256" key="1">
    <source>
        <dbReference type="SAM" id="MobiDB-lite"/>
    </source>
</evidence>
<accession>A0A7C9TKQ6</accession>
<organism evidence="2 3">
    <name type="scientific">Ideonella livida</name>
    <dbReference type="NCBI Taxonomy" id="2707176"/>
    <lineage>
        <taxon>Bacteria</taxon>
        <taxon>Pseudomonadati</taxon>
        <taxon>Pseudomonadota</taxon>
        <taxon>Betaproteobacteria</taxon>
        <taxon>Burkholderiales</taxon>
        <taxon>Sphaerotilaceae</taxon>
        <taxon>Ideonella</taxon>
    </lineage>
</organism>
<feature type="region of interest" description="Disordered" evidence="1">
    <location>
        <begin position="240"/>
        <end position="263"/>
    </location>
</feature>
<reference evidence="2 3" key="1">
    <citation type="submission" date="2020-02" db="EMBL/GenBank/DDBJ databases">
        <title>Ideonella bacterium strain TBM-1.</title>
        <authorList>
            <person name="Chen W.-M."/>
        </authorList>
    </citation>
    <scope>NUCLEOTIDE SEQUENCE [LARGE SCALE GENOMIC DNA]</scope>
    <source>
        <strain evidence="2 3">TBM-1</strain>
    </source>
</reference>
<evidence type="ECO:0000313" key="2">
    <source>
        <dbReference type="EMBL" id="NDY92901.1"/>
    </source>
</evidence>
<proteinExistence type="predicted"/>
<dbReference type="RefSeq" id="WP_163458955.1">
    <property type="nucleotide sequence ID" value="NZ_JAAGOH010000024.1"/>
</dbReference>
<protein>
    <submittedName>
        <fullName evidence="2">Uncharacterized protein</fullName>
    </submittedName>
</protein>
<feature type="compositionally biased region" description="Pro residues" evidence="1">
    <location>
        <begin position="132"/>
        <end position="150"/>
    </location>
</feature>
<dbReference type="Proteomes" id="UP000484255">
    <property type="component" value="Unassembled WGS sequence"/>
</dbReference>
<gene>
    <name evidence="2" type="ORF">G3A44_17040</name>
</gene>
<dbReference type="EMBL" id="JAAGOH010000024">
    <property type="protein sequence ID" value="NDY92901.1"/>
    <property type="molecule type" value="Genomic_DNA"/>
</dbReference>
<comment type="caution">
    <text evidence="2">The sequence shown here is derived from an EMBL/GenBank/DDBJ whole genome shotgun (WGS) entry which is preliminary data.</text>
</comment>
<dbReference type="AlphaFoldDB" id="A0A7C9TKQ6"/>